<evidence type="ECO:0000256" key="18">
    <source>
        <dbReference type="SAM" id="Coils"/>
    </source>
</evidence>
<evidence type="ECO:0000256" key="19">
    <source>
        <dbReference type="SAM" id="MobiDB-lite"/>
    </source>
</evidence>
<feature type="compositionally biased region" description="Basic residues" evidence="19">
    <location>
        <begin position="358"/>
        <end position="369"/>
    </location>
</feature>
<evidence type="ECO:0000256" key="4">
    <source>
        <dbReference type="ARBA" id="ARBA00013194"/>
    </source>
</evidence>
<evidence type="ECO:0000256" key="11">
    <source>
        <dbReference type="ARBA" id="ARBA00023187"/>
    </source>
</evidence>
<evidence type="ECO:0000256" key="1">
    <source>
        <dbReference type="ARBA" id="ARBA00000971"/>
    </source>
</evidence>
<dbReference type="GO" id="GO:0008380">
    <property type="term" value="P:RNA splicing"/>
    <property type="evidence" value="ECO:0007669"/>
    <property type="project" value="UniProtKB-KW"/>
</dbReference>
<dbReference type="CDD" id="cd01926">
    <property type="entry name" value="cyclophilin_ABH_like"/>
    <property type="match status" value="1"/>
</dbReference>
<dbReference type="Proteomes" id="UP001292079">
    <property type="component" value="Unassembled WGS sequence"/>
</dbReference>
<evidence type="ECO:0000256" key="6">
    <source>
        <dbReference type="ARBA" id="ARBA00022664"/>
    </source>
</evidence>
<dbReference type="SUPFAM" id="SSF50891">
    <property type="entry name" value="Cyclophilin-like"/>
    <property type="match status" value="1"/>
</dbReference>
<keyword evidence="13" id="KW-0539">Nucleus</keyword>
<evidence type="ECO:0000256" key="10">
    <source>
        <dbReference type="ARBA" id="ARBA00023186"/>
    </source>
</evidence>
<evidence type="ECO:0000256" key="17">
    <source>
        <dbReference type="ARBA" id="ARBA00059766"/>
    </source>
</evidence>
<keyword evidence="11" id="KW-0508">mRNA splicing</keyword>
<evidence type="ECO:0000256" key="15">
    <source>
        <dbReference type="ARBA" id="ARBA00040924"/>
    </source>
</evidence>
<dbReference type="InterPro" id="IPR002130">
    <property type="entry name" value="Cyclophilin-type_PPIase_dom"/>
</dbReference>
<dbReference type="PROSITE" id="PS00170">
    <property type="entry name" value="CSA_PPIASE_1"/>
    <property type="match status" value="1"/>
</dbReference>
<evidence type="ECO:0000259" key="20">
    <source>
        <dbReference type="PROSITE" id="PS50072"/>
    </source>
</evidence>
<evidence type="ECO:0000256" key="3">
    <source>
        <dbReference type="ARBA" id="ARBA00004496"/>
    </source>
</evidence>
<evidence type="ECO:0000256" key="13">
    <source>
        <dbReference type="ARBA" id="ARBA00023242"/>
    </source>
</evidence>
<evidence type="ECO:0000256" key="16">
    <source>
        <dbReference type="ARBA" id="ARBA00041924"/>
    </source>
</evidence>
<dbReference type="GO" id="GO:0005737">
    <property type="term" value="C:cytoplasm"/>
    <property type="evidence" value="ECO:0007669"/>
    <property type="project" value="UniProtKB-SubCell"/>
</dbReference>
<keyword evidence="10" id="KW-0143">Chaperone</keyword>
<evidence type="ECO:0000256" key="14">
    <source>
        <dbReference type="ARBA" id="ARBA00038512"/>
    </source>
</evidence>
<organism evidence="21 22">
    <name type="scientific">Schistosoma mekongi</name>
    <name type="common">Parasitic worm</name>
    <dbReference type="NCBI Taxonomy" id="38744"/>
    <lineage>
        <taxon>Eukaryota</taxon>
        <taxon>Metazoa</taxon>
        <taxon>Spiralia</taxon>
        <taxon>Lophotrochozoa</taxon>
        <taxon>Platyhelminthes</taxon>
        <taxon>Trematoda</taxon>
        <taxon>Digenea</taxon>
        <taxon>Strigeidida</taxon>
        <taxon>Schistosomatoidea</taxon>
        <taxon>Schistosomatidae</taxon>
        <taxon>Schistosoma</taxon>
    </lineage>
</organism>
<dbReference type="EC" id="5.2.1.8" evidence="4"/>
<dbReference type="GO" id="GO:0006397">
    <property type="term" value="P:mRNA processing"/>
    <property type="evidence" value="ECO:0007669"/>
    <property type="project" value="UniProtKB-KW"/>
</dbReference>
<dbReference type="PANTHER" id="PTHR11071">
    <property type="entry name" value="PEPTIDYL-PROLYL CIS-TRANS ISOMERASE"/>
    <property type="match status" value="1"/>
</dbReference>
<keyword evidence="7" id="KW-0747">Spliceosome</keyword>
<proteinExistence type="inferred from homology"/>
<evidence type="ECO:0000256" key="12">
    <source>
        <dbReference type="ARBA" id="ARBA00023235"/>
    </source>
</evidence>
<evidence type="ECO:0000256" key="9">
    <source>
        <dbReference type="ARBA" id="ARBA00023110"/>
    </source>
</evidence>
<reference evidence="21" key="1">
    <citation type="submission" date="2022-04" db="EMBL/GenBank/DDBJ databases">
        <authorList>
            <person name="Xu L."/>
            <person name="Lv Z."/>
        </authorList>
    </citation>
    <scope>NUCLEOTIDE SEQUENCE</scope>
    <source>
        <strain evidence="21">LV_2022a</strain>
    </source>
</reference>
<comment type="function">
    <text evidence="17">PPIase that catalyzes the cis-trans isomerization of proline imidic peptide bonds in oligopeptides and may therefore assist protein folding. Participates in pre-mRNA splicing. May play a role in the assembly of the U4/U5/U6 tri-snRNP complex, one of the building blocks of the spliceosome. May act as a chaperone.</text>
</comment>
<evidence type="ECO:0000256" key="7">
    <source>
        <dbReference type="ARBA" id="ARBA00022728"/>
    </source>
</evidence>
<evidence type="ECO:0000256" key="8">
    <source>
        <dbReference type="ARBA" id="ARBA00022990"/>
    </source>
</evidence>
<evidence type="ECO:0000313" key="21">
    <source>
        <dbReference type="EMBL" id="KAK4473129.1"/>
    </source>
</evidence>
<dbReference type="PANTHER" id="PTHR11071:SF561">
    <property type="entry name" value="PEPTIDYL-PROLYL CIS-TRANS ISOMERASE D-RELATED"/>
    <property type="match status" value="1"/>
</dbReference>
<dbReference type="FunFam" id="2.40.100.10:FF:000017">
    <property type="entry name" value="Peptidyl-prolyl cis-trans isomerase"/>
    <property type="match status" value="1"/>
</dbReference>
<evidence type="ECO:0000256" key="5">
    <source>
        <dbReference type="ARBA" id="ARBA00022490"/>
    </source>
</evidence>
<dbReference type="InterPro" id="IPR029000">
    <property type="entry name" value="Cyclophilin-like_dom_sf"/>
</dbReference>
<name>A0AAE1ZGU0_SCHME</name>
<keyword evidence="9" id="KW-0697">Rotamase</keyword>
<keyword evidence="5" id="KW-0963">Cytoplasm</keyword>
<reference evidence="21" key="2">
    <citation type="journal article" date="2023" name="Infect Dis Poverty">
        <title>Chromosome-scale genome of the human blood fluke Schistosoma mekongi and its implications for public health.</title>
        <authorList>
            <person name="Zhou M."/>
            <person name="Xu L."/>
            <person name="Xu D."/>
            <person name="Chen W."/>
            <person name="Khan J."/>
            <person name="Hu Y."/>
            <person name="Huang H."/>
            <person name="Wei H."/>
            <person name="Zhang Y."/>
            <person name="Chusongsang P."/>
            <person name="Tanasarnprasert K."/>
            <person name="Hu X."/>
            <person name="Limpanont Y."/>
            <person name="Lv Z."/>
        </authorList>
    </citation>
    <scope>NUCLEOTIDE SEQUENCE</scope>
    <source>
        <strain evidence="21">LV_2022a</strain>
    </source>
</reference>
<dbReference type="EMBL" id="JALJAT010000002">
    <property type="protein sequence ID" value="KAK4473129.1"/>
    <property type="molecule type" value="Genomic_DNA"/>
</dbReference>
<feature type="region of interest" description="Disordered" evidence="19">
    <location>
        <begin position="451"/>
        <end position="535"/>
    </location>
</feature>
<dbReference type="GO" id="GO:0006457">
    <property type="term" value="P:protein folding"/>
    <property type="evidence" value="ECO:0007669"/>
    <property type="project" value="InterPro"/>
</dbReference>
<gene>
    <name evidence="21" type="ORF">MN116_004313</name>
</gene>
<comment type="catalytic activity">
    <reaction evidence="1">
        <text>[protein]-peptidylproline (omega=180) = [protein]-peptidylproline (omega=0)</text>
        <dbReference type="Rhea" id="RHEA:16237"/>
        <dbReference type="Rhea" id="RHEA-COMP:10747"/>
        <dbReference type="Rhea" id="RHEA-COMP:10748"/>
        <dbReference type="ChEBI" id="CHEBI:83833"/>
        <dbReference type="ChEBI" id="CHEBI:83834"/>
        <dbReference type="EC" id="5.2.1.8"/>
    </reaction>
</comment>
<protein>
    <recommendedName>
        <fullName evidence="15">Peptidyl-prolyl cis-trans isomerase H</fullName>
        <ecNumber evidence="4">5.2.1.8</ecNumber>
    </recommendedName>
    <alternativeName>
        <fullName evidence="16">Rotamase H</fullName>
    </alternativeName>
</protein>
<keyword evidence="18" id="KW-0175">Coiled coil</keyword>
<dbReference type="GO" id="GO:0005681">
    <property type="term" value="C:spliceosomal complex"/>
    <property type="evidence" value="ECO:0007669"/>
    <property type="project" value="UniProtKB-KW"/>
</dbReference>
<dbReference type="GO" id="GO:0016607">
    <property type="term" value="C:nuclear speck"/>
    <property type="evidence" value="ECO:0007669"/>
    <property type="project" value="UniProtKB-SubCell"/>
</dbReference>
<evidence type="ECO:0000256" key="2">
    <source>
        <dbReference type="ARBA" id="ARBA00004324"/>
    </source>
</evidence>
<dbReference type="InterPro" id="IPR020892">
    <property type="entry name" value="Cyclophilin-type_PPIase_CS"/>
</dbReference>
<feature type="domain" description="PPIase cyclophilin-type" evidence="20">
    <location>
        <begin position="1380"/>
        <end position="1543"/>
    </location>
</feature>
<sequence>MLSTGCAKDAGCLSSDLESAKICTQACCRRVANHCANLLDAVLIFKTWFIQRQNDLPSSVPEIEGEGIVQPYTNMTNGQQPIVYEQKNQHSNNIERDWAIMHAKRAESQLVRLRNSVIGMRAQLQAGLRHKLESEQLRRELEINKDTISHYQNIINEGNRLRDDLREELARVRKDAAIARSRLASVQRHSLTYNPITSTPHAPISYHSAVDEINTVATTMMAVTNHSERGQFSDLPSHDAIIQLRTQLEHRIRLSESLKAELKSLKETMRGMLEKEVAQSRTIDSLRTEFQILSEPVWRLLKKSCNLNQMKLLDAVLNIRCMTRIANILTISIPDHVIMELSQFTECEPVVEQCQKSNKKTSKSMKHSITKLPKEDLGNSNQNINFISSESKSPVAQKLAEIHNNSMGSTVTTDMLLISPDKVDLDQSDHDVQLPSEIDKVEVMSDCSSSESSRCSSLKFPDISSSSPSGDDNDGNDDNICNNNGDRTSLEFPKNIFEDRSEGIRSSPNQLDIATGEPVASVDVKDESTSSLCPRHKVSENKVDSPVTPKNVQLLESIVSDLQLQRADVDRHSSQHLISIASPSNVMEKDKDETDIVQCSISKTPNSSYVSKSVENSHKMVTRSRLKSNFQVIDSTQNTPSLCSNDNISKNHSWDEKSLSSNTKSIIEETLEKPVEFLVKQQVRRVGNRRSKVNLTLDDISSRILTCPSTFSRGSICPTSSSLSPKSDVKLFSLVSDKYSSDILKWCDRLCSSSFLSEIPKLSTTSQHLQVSVPIVIDVPQTHSSLIKNKLSCNLAEEIITQEKEVNKSHESSLRDCLSTDILSISGTLTYPTKPDRQHCEIQQKCIRFLLSHGHSITKPPIDLSHELKQMDTSPIQIILSSLSTILTSSFIESTSLLSKQMDDNFVSLCLTVSNDLEILSCYQQVTQWLLNMSIKFTSITQYSIACSLIFKLLSTNVNYVSIEWSREFFLNFISHLFHQTFAQFDFALYLLPYIIDSCLMTFPNLWCSVELLRDKVEFPKNDRFSYIIATLQTLLSWQEARECRNGFSKTTVPSNSNQLAVYRRLRQKGWLPVKQTLESSTPIDMHTFAFSQQTHRIRCLCLKLVDACLNVSRDDDDDDDDHFADVSTHVILSKTVIDLDVIYSLRLILSAMAFIVGEEAMIGFPDEQRIKDSSRTRNHQRARRHRQVERHRQHGLLGWLLTGRLLPWLTKCLKMKDLSSNSETLNLVNRLTCLITDIIIYSSHLFKTNKPGQQCDSLKQLLFHTGNKLLTTLNHNKSKEIMHDKLVFTYITCSLRLIAFNPKLIIQSLCKVSCETIVRFVSQIDHNESFSYLWPTSSSSSTQYCSLKNLVEQSISLNMVVPLPAVAERMNNPNNPVVFFDVTIGGQEIGRMQFELFQDIVPKTVENFRQFCTGEYRKDGVPTGYKGTSFHRIIKDFMVQGGDFINGDGTGSFSIYGGVQFADENFHVKHCTCGMLSMANSGRDTNGCQFFITCAPCDFLDGKHVVFGRIVDGMLVLKKIENVPTGANNRPKVPVLISQCGEM</sequence>
<dbReference type="PRINTS" id="PR00153">
    <property type="entry name" value="CSAPPISMRASE"/>
</dbReference>
<feature type="region of interest" description="Disordered" evidence="19">
    <location>
        <begin position="358"/>
        <end position="377"/>
    </location>
</feature>
<feature type="compositionally biased region" description="Low complexity" evidence="19">
    <location>
        <begin position="451"/>
        <end position="470"/>
    </location>
</feature>
<feature type="coiled-coil region" evidence="18">
    <location>
        <begin position="155"/>
        <end position="182"/>
    </location>
</feature>
<dbReference type="GO" id="GO:0003755">
    <property type="term" value="F:peptidyl-prolyl cis-trans isomerase activity"/>
    <property type="evidence" value="ECO:0007669"/>
    <property type="project" value="UniProtKB-KW"/>
</dbReference>
<keyword evidence="8" id="KW-0007">Acetylation</keyword>
<accession>A0AAE1ZGU0</accession>
<comment type="subcellular location">
    <subcellularLocation>
        <location evidence="3">Cytoplasm</location>
    </subcellularLocation>
    <subcellularLocation>
        <location evidence="2">Nucleus speckle</location>
    </subcellularLocation>
</comment>
<dbReference type="Gene3D" id="2.40.100.10">
    <property type="entry name" value="Cyclophilin-like"/>
    <property type="match status" value="1"/>
</dbReference>
<evidence type="ECO:0000313" key="22">
    <source>
        <dbReference type="Proteomes" id="UP001292079"/>
    </source>
</evidence>
<comment type="similarity">
    <text evidence="14">Belongs to the cyclophilin-type PPIase family. PPIase H subfamily.</text>
</comment>
<keyword evidence="6" id="KW-0507">mRNA processing</keyword>
<comment type="caution">
    <text evidence="21">The sequence shown here is derived from an EMBL/GenBank/DDBJ whole genome shotgun (WGS) entry which is preliminary data.</text>
</comment>
<dbReference type="GO" id="GO:0016018">
    <property type="term" value="F:cyclosporin A binding"/>
    <property type="evidence" value="ECO:0007669"/>
    <property type="project" value="TreeGrafter"/>
</dbReference>
<dbReference type="Pfam" id="PF00160">
    <property type="entry name" value="Pro_isomerase"/>
    <property type="match status" value="1"/>
</dbReference>
<keyword evidence="22" id="KW-1185">Reference proteome</keyword>
<dbReference type="PROSITE" id="PS50072">
    <property type="entry name" value="CSA_PPIASE_2"/>
    <property type="match status" value="1"/>
</dbReference>
<keyword evidence="12" id="KW-0413">Isomerase</keyword>